<sequence>MNLPVKPIDSWSRGICDCLGNSVSMNLPVKPIDSWSRGIHRCLGNSVSMNLPVKPIDSWSRGIRSPRKQRQHESSSKANRQLVKRNSPLLGNSVSMNLPHLFTGIEEDYLGNSVSMNLPVKPIDSWSRGIRRRLLAEPTFESLHPTLLLVMEAQQTRTRTTHRAERLDCDLHACRYPAFPSRLVSLTKPMLPEQPVDAYLLSHAASQVDSWYIWSTTSNFRDGLLICLPSSLTARPPELYWFFRNGHHLVTTFSLYCRKPLPTTFFIVIPFPSISARSLIQVSSLCWSCSIHVLPEYA</sequence>
<accession>A0A3S5C5Z8</accession>
<keyword evidence="3" id="KW-1185">Reference proteome</keyword>
<proteinExistence type="predicted"/>
<name>A0A3S5C5Z8_9PLAT</name>
<dbReference type="EMBL" id="CAAALY010255417">
    <property type="protein sequence ID" value="VEL37578.1"/>
    <property type="molecule type" value="Genomic_DNA"/>
</dbReference>
<gene>
    <name evidence="2" type="ORF">PXEA_LOCUS31018</name>
</gene>
<evidence type="ECO:0000256" key="1">
    <source>
        <dbReference type="SAM" id="MobiDB-lite"/>
    </source>
</evidence>
<dbReference type="Proteomes" id="UP000784294">
    <property type="component" value="Unassembled WGS sequence"/>
</dbReference>
<evidence type="ECO:0000313" key="2">
    <source>
        <dbReference type="EMBL" id="VEL37578.1"/>
    </source>
</evidence>
<dbReference type="AlphaFoldDB" id="A0A3S5C5Z8"/>
<organism evidence="2 3">
    <name type="scientific">Protopolystoma xenopodis</name>
    <dbReference type="NCBI Taxonomy" id="117903"/>
    <lineage>
        <taxon>Eukaryota</taxon>
        <taxon>Metazoa</taxon>
        <taxon>Spiralia</taxon>
        <taxon>Lophotrochozoa</taxon>
        <taxon>Platyhelminthes</taxon>
        <taxon>Monogenea</taxon>
        <taxon>Polyopisthocotylea</taxon>
        <taxon>Polystomatidea</taxon>
        <taxon>Polystomatidae</taxon>
        <taxon>Protopolystoma</taxon>
    </lineage>
</organism>
<comment type="caution">
    <text evidence="2">The sequence shown here is derived from an EMBL/GenBank/DDBJ whole genome shotgun (WGS) entry which is preliminary data.</text>
</comment>
<reference evidence="2" key="1">
    <citation type="submission" date="2018-11" db="EMBL/GenBank/DDBJ databases">
        <authorList>
            <consortium name="Pathogen Informatics"/>
        </authorList>
    </citation>
    <scope>NUCLEOTIDE SEQUENCE</scope>
</reference>
<protein>
    <submittedName>
        <fullName evidence="2">Uncharacterized protein</fullName>
    </submittedName>
</protein>
<evidence type="ECO:0000313" key="3">
    <source>
        <dbReference type="Proteomes" id="UP000784294"/>
    </source>
</evidence>
<feature type="region of interest" description="Disordered" evidence="1">
    <location>
        <begin position="58"/>
        <end position="86"/>
    </location>
</feature>